<sequence>MYQSFYSLAHTPFTKDVETSKAFESDAYKEAIARLEYLKKTGGMGLLTGEPGTGKTFTLRSFQSALNPALYHVVYFPLSTGSVMDFYRGLVYGLGDEPKFRKVDLFRQIQSAVERLKEERNVTPVFLLDEMHMAKDAFLNDLSILFNFSMDSKNPFLLILAGQPHLRAKLRLNQNRALAQRLVMRYQMAPLTKEEVIQYVDHHLTNAGAKVPIFNEAALEALGSSSQGWPRIINTMATNCLLLGYQMKRDIIDEEVVRLVDEEGA</sequence>
<dbReference type="CDD" id="cd00009">
    <property type="entry name" value="AAA"/>
    <property type="match status" value="1"/>
</dbReference>
<dbReference type="InterPro" id="IPR052026">
    <property type="entry name" value="ExeA_AAA_ATPase_DNA-bind"/>
</dbReference>
<feature type="domain" description="AAA+ ATPase" evidence="1">
    <location>
        <begin position="41"/>
        <end position="189"/>
    </location>
</feature>
<dbReference type="EMBL" id="BAAACZ010000015">
    <property type="protein sequence ID" value="GAA0463431.1"/>
    <property type="molecule type" value="Genomic_DNA"/>
</dbReference>
<dbReference type="Pfam" id="PF13401">
    <property type="entry name" value="AAA_22"/>
    <property type="match status" value="1"/>
</dbReference>
<comment type="caution">
    <text evidence="2">The sequence shown here is derived from an EMBL/GenBank/DDBJ whole genome shotgun (WGS) entry which is preliminary data.</text>
</comment>
<dbReference type="RefSeq" id="WP_343783306.1">
    <property type="nucleotide sequence ID" value="NZ_BAAACZ010000015.1"/>
</dbReference>
<dbReference type="InterPro" id="IPR049945">
    <property type="entry name" value="AAA_22"/>
</dbReference>
<reference evidence="2 3" key="1">
    <citation type="journal article" date="2019" name="Int. J. Syst. Evol. Microbiol.">
        <title>The Global Catalogue of Microorganisms (GCM) 10K type strain sequencing project: providing services to taxonomists for standard genome sequencing and annotation.</title>
        <authorList>
            <consortium name="The Broad Institute Genomics Platform"/>
            <consortium name="The Broad Institute Genome Sequencing Center for Infectious Disease"/>
            <person name="Wu L."/>
            <person name="Ma J."/>
        </authorList>
    </citation>
    <scope>NUCLEOTIDE SEQUENCE [LARGE SCALE GENOMIC DNA]</scope>
    <source>
        <strain evidence="2 3">JCM 14193</strain>
    </source>
</reference>
<evidence type="ECO:0000259" key="1">
    <source>
        <dbReference type="SMART" id="SM00382"/>
    </source>
</evidence>
<dbReference type="PANTHER" id="PTHR35894">
    <property type="entry name" value="GENERAL SECRETION PATHWAY PROTEIN A-RELATED"/>
    <property type="match status" value="1"/>
</dbReference>
<evidence type="ECO:0000313" key="2">
    <source>
        <dbReference type="EMBL" id="GAA0463431.1"/>
    </source>
</evidence>
<accession>A0ABN0ZYQ9</accession>
<dbReference type="Gene3D" id="3.40.50.300">
    <property type="entry name" value="P-loop containing nucleotide triphosphate hydrolases"/>
    <property type="match status" value="1"/>
</dbReference>
<proteinExistence type="predicted"/>
<keyword evidence="3" id="KW-1185">Reference proteome</keyword>
<protein>
    <recommendedName>
        <fullName evidence="1">AAA+ ATPase domain-containing protein</fullName>
    </recommendedName>
</protein>
<dbReference type="SMART" id="SM00382">
    <property type="entry name" value="AAA"/>
    <property type="match status" value="1"/>
</dbReference>
<dbReference type="SUPFAM" id="SSF52540">
    <property type="entry name" value="P-loop containing nucleoside triphosphate hydrolases"/>
    <property type="match status" value="1"/>
</dbReference>
<dbReference type="PANTHER" id="PTHR35894:SF1">
    <property type="entry name" value="PHOSPHORIBULOKINASE _ URIDINE KINASE FAMILY"/>
    <property type="match status" value="1"/>
</dbReference>
<organism evidence="2 3">
    <name type="scientific">Alkalibacillus silvisoli</name>
    <dbReference type="NCBI Taxonomy" id="392823"/>
    <lineage>
        <taxon>Bacteria</taxon>
        <taxon>Bacillati</taxon>
        <taxon>Bacillota</taxon>
        <taxon>Bacilli</taxon>
        <taxon>Bacillales</taxon>
        <taxon>Bacillaceae</taxon>
        <taxon>Alkalibacillus</taxon>
    </lineage>
</organism>
<name>A0ABN0ZYQ9_9BACI</name>
<dbReference type="Proteomes" id="UP001500740">
    <property type="component" value="Unassembled WGS sequence"/>
</dbReference>
<evidence type="ECO:0000313" key="3">
    <source>
        <dbReference type="Proteomes" id="UP001500740"/>
    </source>
</evidence>
<gene>
    <name evidence="2" type="ORF">GCM10008935_18880</name>
</gene>
<dbReference type="InterPro" id="IPR027417">
    <property type="entry name" value="P-loop_NTPase"/>
</dbReference>
<dbReference type="InterPro" id="IPR003593">
    <property type="entry name" value="AAA+_ATPase"/>
</dbReference>